<gene>
    <name evidence="1" type="ORF">KIN20_017247</name>
</gene>
<reference evidence="1" key="1">
    <citation type="submission" date="2021-06" db="EMBL/GenBank/DDBJ databases">
        <title>Parelaphostrongylus tenuis whole genome reference sequence.</title>
        <authorList>
            <person name="Garwood T.J."/>
            <person name="Larsen P.A."/>
            <person name="Fountain-Jones N.M."/>
            <person name="Garbe J.R."/>
            <person name="Macchietto M.G."/>
            <person name="Kania S.A."/>
            <person name="Gerhold R.W."/>
            <person name="Richards J.E."/>
            <person name="Wolf T.M."/>
        </authorList>
    </citation>
    <scope>NUCLEOTIDE SEQUENCE</scope>
    <source>
        <strain evidence="1">MNPRO001-30</strain>
        <tissue evidence="1">Meninges</tissue>
    </source>
</reference>
<protein>
    <submittedName>
        <fullName evidence="1">Uncharacterized protein</fullName>
    </submittedName>
</protein>
<name>A0AAD5MZP7_PARTN</name>
<evidence type="ECO:0000313" key="1">
    <source>
        <dbReference type="EMBL" id="KAJ1358746.1"/>
    </source>
</evidence>
<proteinExistence type="predicted"/>
<accession>A0AAD5MZP7</accession>
<organism evidence="1 2">
    <name type="scientific">Parelaphostrongylus tenuis</name>
    <name type="common">Meningeal worm</name>
    <dbReference type="NCBI Taxonomy" id="148309"/>
    <lineage>
        <taxon>Eukaryota</taxon>
        <taxon>Metazoa</taxon>
        <taxon>Ecdysozoa</taxon>
        <taxon>Nematoda</taxon>
        <taxon>Chromadorea</taxon>
        <taxon>Rhabditida</taxon>
        <taxon>Rhabditina</taxon>
        <taxon>Rhabditomorpha</taxon>
        <taxon>Strongyloidea</taxon>
        <taxon>Metastrongylidae</taxon>
        <taxon>Parelaphostrongylus</taxon>
    </lineage>
</organism>
<dbReference type="EMBL" id="JAHQIW010003451">
    <property type="protein sequence ID" value="KAJ1358746.1"/>
    <property type="molecule type" value="Genomic_DNA"/>
</dbReference>
<dbReference type="AlphaFoldDB" id="A0AAD5MZP7"/>
<dbReference type="Proteomes" id="UP001196413">
    <property type="component" value="Unassembled WGS sequence"/>
</dbReference>
<evidence type="ECO:0000313" key="2">
    <source>
        <dbReference type="Proteomes" id="UP001196413"/>
    </source>
</evidence>
<comment type="caution">
    <text evidence="1">The sequence shown here is derived from an EMBL/GenBank/DDBJ whole genome shotgun (WGS) entry which is preliminary data.</text>
</comment>
<keyword evidence="2" id="KW-1185">Reference proteome</keyword>
<sequence>MAVIMAKLLKRHCLFTTYQGFYLFRNHGACAFSWSSRRAQTFHLTLISYSMAEYSAVLTNNKQQISK</sequence>